<dbReference type="OrthoDB" id="1039148at2"/>
<evidence type="ECO:0000256" key="1">
    <source>
        <dbReference type="SAM" id="Phobius"/>
    </source>
</evidence>
<keyword evidence="1" id="KW-0812">Transmembrane</keyword>
<dbReference type="InterPro" id="IPR022276">
    <property type="entry name" value="Conjug_transposon_TraK"/>
</dbReference>
<gene>
    <name evidence="2" type="ORF">SAMN05216463_10186</name>
</gene>
<reference evidence="2 3" key="1">
    <citation type="submission" date="2016-11" db="EMBL/GenBank/DDBJ databases">
        <authorList>
            <person name="Jaros S."/>
            <person name="Januszkiewicz K."/>
            <person name="Wedrychowicz H."/>
        </authorList>
    </citation>
    <scope>NUCLEOTIDE SEQUENCE [LARGE SCALE GENOMIC DNA]</scope>
    <source>
        <strain evidence="2 3">KHT3</strain>
    </source>
</reference>
<dbReference type="Proteomes" id="UP000184130">
    <property type="component" value="Unassembled WGS sequence"/>
</dbReference>
<dbReference type="RefSeq" id="WP_073203610.1">
    <property type="nucleotide sequence ID" value="NZ_FRBD01000001.1"/>
</dbReference>
<dbReference type="AlphaFoldDB" id="A0A1M6R4Z2"/>
<sequence length="199" mass="22982">MLIESLEKKTKLAMFTVLLTISASTVICGLCFYFATKLVRDQQQQVYVLDGSIPFMAERSKNEMTFDIEAKAHIQLFHQYFFNLSPDDEYLKWTFGKAMYLADESALRQKQAIEETGFYSQLLSSSAVETIVADSIELDKDQMSFKYYGTQMIKRRTNSVKRSIITVGKLQNVPRTQNNPHGLLITNWRTLENKDLKSY</sequence>
<dbReference type="EMBL" id="FRBD01000001">
    <property type="protein sequence ID" value="SHK27545.1"/>
    <property type="molecule type" value="Genomic_DNA"/>
</dbReference>
<name>A0A1M6R4Z2_XYLRU</name>
<organism evidence="2 3">
    <name type="scientific">Xylanibacter ruminicola</name>
    <name type="common">Prevotella ruminicola</name>
    <dbReference type="NCBI Taxonomy" id="839"/>
    <lineage>
        <taxon>Bacteria</taxon>
        <taxon>Pseudomonadati</taxon>
        <taxon>Bacteroidota</taxon>
        <taxon>Bacteroidia</taxon>
        <taxon>Bacteroidales</taxon>
        <taxon>Prevotellaceae</taxon>
        <taxon>Xylanibacter</taxon>
    </lineage>
</organism>
<keyword evidence="1" id="KW-1133">Transmembrane helix</keyword>
<proteinExistence type="predicted"/>
<feature type="transmembrane region" description="Helical" evidence="1">
    <location>
        <begin position="12"/>
        <end position="35"/>
    </location>
</feature>
<evidence type="ECO:0000313" key="3">
    <source>
        <dbReference type="Proteomes" id="UP000184130"/>
    </source>
</evidence>
<evidence type="ECO:0000313" key="2">
    <source>
        <dbReference type="EMBL" id="SHK27545.1"/>
    </source>
</evidence>
<protein>
    <submittedName>
        <fullName evidence="2">Bacteroides conjugative transposon TraK protein</fullName>
    </submittedName>
</protein>
<keyword evidence="1" id="KW-0472">Membrane</keyword>
<accession>A0A1M6R4Z2</accession>
<dbReference type="NCBIfam" id="TIGR03781">
    <property type="entry name" value="Bac_Flav_CT_K"/>
    <property type="match status" value="1"/>
</dbReference>